<dbReference type="EMBL" id="CAJVCH010198603">
    <property type="protein sequence ID" value="CAG7730702.1"/>
    <property type="molecule type" value="Genomic_DNA"/>
</dbReference>
<evidence type="ECO:0000313" key="2">
    <source>
        <dbReference type="Proteomes" id="UP000708208"/>
    </source>
</evidence>
<dbReference type="AlphaFoldDB" id="A0A8J2K7T1"/>
<dbReference type="Proteomes" id="UP000708208">
    <property type="component" value="Unassembled WGS sequence"/>
</dbReference>
<sequence>MDTKQNWYLTEATESLEITVLKFWRGFDTGDSEQDRPIL</sequence>
<protein>
    <submittedName>
        <fullName evidence="1">Uncharacterized protein</fullName>
    </submittedName>
</protein>
<accession>A0A8J2K7T1</accession>
<organism evidence="1 2">
    <name type="scientific">Allacma fusca</name>
    <dbReference type="NCBI Taxonomy" id="39272"/>
    <lineage>
        <taxon>Eukaryota</taxon>
        <taxon>Metazoa</taxon>
        <taxon>Ecdysozoa</taxon>
        <taxon>Arthropoda</taxon>
        <taxon>Hexapoda</taxon>
        <taxon>Collembola</taxon>
        <taxon>Symphypleona</taxon>
        <taxon>Sminthuridae</taxon>
        <taxon>Allacma</taxon>
    </lineage>
</organism>
<feature type="non-terminal residue" evidence="1">
    <location>
        <position position="39"/>
    </location>
</feature>
<gene>
    <name evidence="1" type="ORF">AFUS01_LOCUS19325</name>
</gene>
<keyword evidence="2" id="KW-1185">Reference proteome</keyword>
<reference evidence="1" key="1">
    <citation type="submission" date="2021-06" db="EMBL/GenBank/DDBJ databases">
        <authorList>
            <person name="Hodson N. C."/>
            <person name="Mongue J. A."/>
            <person name="Jaron S. K."/>
        </authorList>
    </citation>
    <scope>NUCLEOTIDE SEQUENCE</scope>
</reference>
<comment type="caution">
    <text evidence="1">The sequence shown here is derived from an EMBL/GenBank/DDBJ whole genome shotgun (WGS) entry which is preliminary data.</text>
</comment>
<proteinExistence type="predicted"/>
<evidence type="ECO:0000313" key="1">
    <source>
        <dbReference type="EMBL" id="CAG7730702.1"/>
    </source>
</evidence>
<name>A0A8J2K7T1_9HEXA</name>